<accession>E0XSA7</accession>
<proteinExistence type="predicted"/>
<dbReference type="AlphaFoldDB" id="E0XSA7"/>
<sequence>MMLHEAGRPGSDLLSRALRQSTISAAGFHGRVRNGIGWGTCAITTWSSSAMKYAIRRHRSAEICNATHRCGGKTSKTLFGFRRCLQDRRYAAFAFAYG</sequence>
<reference evidence="1" key="1">
    <citation type="journal article" date="2011" name="Environ. Microbiol.">
        <title>Time-series analyses of Monterey Bay coastal microbial picoplankton using a 'genome proxy' microarray.</title>
        <authorList>
            <person name="Rich V.I."/>
            <person name="Pham V.D."/>
            <person name="Eppley J."/>
            <person name="Shi Y."/>
            <person name="DeLong E.F."/>
        </authorList>
    </citation>
    <scope>NUCLEOTIDE SEQUENCE</scope>
</reference>
<evidence type="ECO:0000313" key="1">
    <source>
        <dbReference type="EMBL" id="ADI17298.1"/>
    </source>
</evidence>
<name>E0XSA7_9PROT</name>
<dbReference type="EMBL" id="GU474859">
    <property type="protein sequence ID" value="ADI17298.1"/>
    <property type="molecule type" value="Genomic_DNA"/>
</dbReference>
<protein>
    <submittedName>
        <fullName evidence="1">Uncharacterized protein</fullName>
    </submittedName>
</protein>
<organism evidence="1">
    <name type="scientific">uncultured alpha proteobacterium HF0070_17D04</name>
    <dbReference type="NCBI Taxonomy" id="710805"/>
    <lineage>
        <taxon>Bacteria</taxon>
        <taxon>Pseudomonadati</taxon>
        <taxon>Pseudomonadota</taxon>
        <taxon>Alphaproteobacteria</taxon>
        <taxon>environmental samples</taxon>
    </lineage>
</organism>